<name>A0ABD6B4V1_9EURY</name>
<dbReference type="Proteomes" id="UP001597111">
    <property type="component" value="Unassembled WGS sequence"/>
</dbReference>
<accession>A0ABD6B4V1</accession>
<dbReference type="Pfam" id="PF17862">
    <property type="entry name" value="AAA_lid_3"/>
    <property type="match status" value="1"/>
</dbReference>
<dbReference type="AlphaFoldDB" id="A0ABD6B4V1"/>
<dbReference type="Gene3D" id="1.10.8.60">
    <property type="match status" value="1"/>
</dbReference>
<keyword evidence="3" id="KW-1185">Reference proteome</keyword>
<organism evidence="2 3">
    <name type="scientific">Halolamina salina</name>
    <dbReference type="NCBI Taxonomy" id="1220023"/>
    <lineage>
        <taxon>Archaea</taxon>
        <taxon>Methanobacteriati</taxon>
        <taxon>Methanobacteriota</taxon>
        <taxon>Stenosarchaea group</taxon>
        <taxon>Halobacteria</taxon>
        <taxon>Halobacteriales</taxon>
        <taxon>Haloferacaceae</taxon>
    </lineage>
</organism>
<reference evidence="2 3" key="1">
    <citation type="journal article" date="2019" name="Int. J. Syst. Evol. Microbiol.">
        <title>The Global Catalogue of Microorganisms (GCM) 10K type strain sequencing project: providing services to taxonomists for standard genome sequencing and annotation.</title>
        <authorList>
            <consortium name="The Broad Institute Genomics Platform"/>
            <consortium name="The Broad Institute Genome Sequencing Center for Infectious Disease"/>
            <person name="Wu L."/>
            <person name="Ma J."/>
        </authorList>
    </citation>
    <scope>NUCLEOTIDE SEQUENCE [LARGE SCALE GENOMIC DNA]</scope>
    <source>
        <strain evidence="2 3">CGMCC 1.12285</strain>
    </source>
</reference>
<dbReference type="EMBL" id="JBHUDH010000043">
    <property type="protein sequence ID" value="MFD1525723.1"/>
    <property type="molecule type" value="Genomic_DNA"/>
</dbReference>
<evidence type="ECO:0000313" key="3">
    <source>
        <dbReference type="Proteomes" id="UP001597111"/>
    </source>
</evidence>
<feature type="non-terminal residue" evidence="2">
    <location>
        <position position="1"/>
    </location>
</feature>
<gene>
    <name evidence="2" type="ORF">ACFR9S_05300</name>
</gene>
<dbReference type="RefSeq" id="WP_379818220.1">
    <property type="nucleotide sequence ID" value="NZ_JBHUDH010000043.1"/>
</dbReference>
<sequence length="67" mass="7044">VDLDAVAASMAGYTGADVAAVVREATLLAVEDVTNRYAGEEANDHAEEILLTGEHFERALDAVEPSI</sequence>
<proteinExistence type="predicted"/>
<protein>
    <recommendedName>
        <fullName evidence="1">AAA ATPase AAA+ lid domain-containing protein</fullName>
    </recommendedName>
</protein>
<dbReference type="InterPro" id="IPR041569">
    <property type="entry name" value="AAA_lid_3"/>
</dbReference>
<feature type="domain" description="AAA ATPase AAA+ lid" evidence="1">
    <location>
        <begin position="1"/>
        <end position="34"/>
    </location>
</feature>
<evidence type="ECO:0000313" key="2">
    <source>
        <dbReference type="EMBL" id="MFD1525723.1"/>
    </source>
</evidence>
<evidence type="ECO:0000259" key="1">
    <source>
        <dbReference type="Pfam" id="PF17862"/>
    </source>
</evidence>
<comment type="caution">
    <text evidence="2">The sequence shown here is derived from an EMBL/GenBank/DDBJ whole genome shotgun (WGS) entry which is preliminary data.</text>
</comment>